<dbReference type="PROSITE" id="PS00061">
    <property type="entry name" value="ADH_SHORT"/>
    <property type="match status" value="1"/>
</dbReference>
<name>A0A1F6MD22_9BACT</name>
<dbReference type="STRING" id="1798683.A3C90_00280"/>
<dbReference type="InterPro" id="IPR002347">
    <property type="entry name" value="SDR_fam"/>
</dbReference>
<dbReference type="InterPro" id="IPR029044">
    <property type="entry name" value="Nucleotide-diphossugar_trans"/>
</dbReference>
<accession>A0A1F6MD22</accession>
<dbReference type="AlphaFoldDB" id="A0A1F6MD22"/>
<dbReference type="Proteomes" id="UP000177457">
    <property type="component" value="Unassembled WGS sequence"/>
</dbReference>
<comment type="similarity">
    <text evidence="1">Belongs to the short-chain dehydrogenases/reductases (SDR) family.</text>
</comment>
<dbReference type="SUPFAM" id="SSF51735">
    <property type="entry name" value="NAD(P)-binding Rossmann-fold domains"/>
    <property type="match status" value="1"/>
</dbReference>
<dbReference type="PRINTS" id="PR00081">
    <property type="entry name" value="GDHRDH"/>
</dbReference>
<organism evidence="3 4">
    <name type="scientific">Candidatus Magasanikbacteria bacterium RIFCSPHIGHO2_02_FULL_51_14</name>
    <dbReference type="NCBI Taxonomy" id="1798683"/>
    <lineage>
        <taxon>Bacteria</taxon>
        <taxon>Candidatus Magasanikiibacteriota</taxon>
    </lineage>
</organism>
<keyword evidence="2" id="KW-0560">Oxidoreductase</keyword>
<dbReference type="PANTHER" id="PTHR43669:SF3">
    <property type="entry name" value="ALCOHOL DEHYDROGENASE, PUTATIVE (AFU_ORTHOLOGUE AFUA_3G03445)-RELATED"/>
    <property type="match status" value="1"/>
</dbReference>
<dbReference type="Gene3D" id="3.40.50.720">
    <property type="entry name" value="NAD(P)-binding Rossmann-like Domain"/>
    <property type="match status" value="1"/>
</dbReference>
<dbReference type="CDD" id="cd05233">
    <property type="entry name" value="SDR_c"/>
    <property type="match status" value="1"/>
</dbReference>
<dbReference type="PANTHER" id="PTHR43669">
    <property type="entry name" value="5-KETO-D-GLUCONATE 5-REDUCTASE"/>
    <property type="match status" value="1"/>
</dbReference>
<comment type="caution">
    <text evidence="3">The sequence shown here is derived from an EMBL/GenBank/DDBJ whole genome shotgun (WGS) entry which is preliminary data.</text>
</comment>
<dbReference type="InterPro" id="IPR020904">
    <property type="entry name" value="Sc_DH/Rdtase_CS"/>
</dbReference>
<dbReference type="EMBL" id="MFQE01000077">
    <property type="protein sequence ID" value="OGH69541.1"/>
    <property type="molecule type" value="Genomic_DNA"/>
</dbReference>
<evidence type="ECO:0000256" key="1">
    <source>
        <dbReference type="ARBA" id="ARBA00006484"/>
    </source>
</evidence>
<proteinExistence type="inferred from homology"/>
<dbReference type="SUPFAM" id="SSF53448">
    <property type="entry name" value="Nucleotide-diphospho-sugar transferases"/>
    <property type="match status" value="1"/>
</dbReference>
<dbReference type="InterPro" id="IPR003329">
    <property type="entry name" value="Cytidylyl_trans"/>
</dbReference>
<reference evidence="3 4" key="1">
    <citation type="journal article" date="2016" name="Nat. Commun.">
        <title>Thousands of microbial genomes shed light on interconnected biogeochemical processes in an aquifer system.</title>
        <authorList>
            <person name="Anantharaman K."/>
            <person name="Brown C.T."/>
            <person name="Hug L.A."/>
            <person name="Sharon I."/>
            <person name="Castelle C.J."/>
            <person name="Probst A.J."/>
            <person name="Thomas B.C."/>
            <person name="Singh A."/>
            <person name="Wilkins M.J."/>
            <person name="Karaoz U."/>
            <person name="Brodie E.L."/>
            <person name="Williams K.H."/>
            <person name="Hubbard S.S."/>
            <person name="Banfield J.F."/>
        </authorList>
    </citation>
    <scope>NUCLEOTIDE SEQUENCE [LARGE SCALE GENOMIC DNA]</scope>
</reference>
<evidence type="ECO:0000256" key="2">
    <source>
        <dbReference type="ARBA" id="ARBA00023002"/>
    </source>
</evidence>
<dbReference type="GO" id="GO:0016491">
    <property type="term" value="F:oxidoreductase activity"/>
    <property type="evidence" value="ECO:0007669"/>
    <property type="project" value="UniProtKB-KW"/>
</dbReference>
<gene>
    <name evidence="3" type="ORF">A3C90_00280</name>
</gene>
<dbReference type="Gene3D" id="3.90.550.10">
    <property type="entry name" value="Spore Coat Polysaccharide Biosynthesis Protein SpsA, Chain A"/>
    <property type="match status" value="1"/>
</dbReference>
<evidence type="ECO:0000313" key="3">
    <source>
        <dbReference type="EMBL" id="OGH69541.1"/>
    </source>
</evidence>
<dbReference type="InterPro" id="IPR036291">
    <property type="entry name" value="NAD(P)-bd_dom_sf"/>
</dbReference>
<sequence length="457" mass="50552">MSITALIPVRQGSRRIKNKNVLPFADSNLLIHKIRQLKQVKEIGAIVVSSNSEDMLQMALDEGVSIHRREEKYCDEVSAPFSEVVRNICEHIAGDHVLWAPCVAPLVEPRHYEEAIRTFFENPQCDSLVTVRQFQEYLWDKNGPVNYDAGRGHVPSQDLPAMWLVTNGIFLARREDMIQWGYLLGQKPYKFQIEKSAAIDIDDDVDYETANVLWAKAHAGSAEHEKPQSFVPKKRKTAVVVGATGNLGVVISRALADEGFTIDPVWLAADHPDATDPSAYRNLPDEIHCAIYVPGINIVKKTTELTLEEWNRVLAVNLTGAFLFAKAAYPAMVRARGATFIVISSIMGTHPYPRRLAYSASKTGLEGLVRSLAVEWGQDKISTHGIRLGHLSTIMSSSTMDPKLLDIVRMNTPGGELIEPRSVAEYVVWLSTGGSSSVSGSVADFDAGYTINRNPSL</sequence>
<protein>
    <submittedName>
        <fullName evidence="3">Uncharacterized protein</fullName>
    </submittedName>
</protein>
<dbReference type="Pfam" id="PF02348">
    <property type="entry name" value="CTP_transf_3"/>
    <property type="match status" value="1"/>
</dbReference>
<dbReference type="Pfam" id="PF13561">
    <property type="entry name" value="adh_short_C2"/>
    <property type="match status" value="1"/>
</dbReference>
<evidence type="ECO:0000313" key="4">
    <source>
        <dbReference type="Proteomes" id="UP000177457"/>
    </source>
</evidence>